<protein>
    <submittedName>
        <fullName evidence="7">Radical SAM domain-containing protein</fullName>
    </submittedName>
</protein>
<gene>
    <name evidence="7" type="ORF">dnl_54120</name>
</gene>
<dbReference type="GO" id="GO:0046872">
    <property type="term" value="F:metal ion binding"/>
    <property type="evidence" value="ECO:0007669"/>
    <property type="project" value="UniProtKB-KW"/>
</dbReference>
<dbReference type="InterPro" id="IPR050377">
    <property type="entry name" value="Radical_SAM_PqqE_MftC-like"/>
</dbReference>
<dbReference type="Proteomes" id="UP000663720">
    <property type="component" value="Chromosome"/>
</dbReference>
<sequence length="363" mass="42345">MKIININDFTKHTKNSITKKALKFHNLTNAYINSHLHSTPAFIRIIPTDRCNLNCRYCWQKNDDSKDMTFNNFCNYLDKAKSLNAGMITFLGGEPMIWKPIYNAVSLCSEKNILTDLTTNGTLLNQETIERFGKAGLDYLNISVDVVNKSQISSKNSIFNNNLVNYLKDAKAKYGMHFRLNSVICNNNFDDIKRILEFVKLNDIQISLGYVVPPLNNSHSKSQSIYFGKEDTRLLNKIISYILEKKRDGYPVIDPDSYFTNIFRFFNHEKFWDCNYPTRYGWINVTTNGKIRSCTKKMDELDFNFLDLNPENLKKLRSIFKDKVKKCNTTCYSNCAYNSYYYTHNKFKMLKKSLGRFNFQMAA</sequence>
<reference evidence="7" key="1">
    <citation type="journal article" date="2021" name="Microb. Physiol.">
        <title>Proteogenomic Insights into the Physiology of Marine, Sulfate-Reducing, Filamentous Desulfonema limicola and Desulfonema magnum.</title>
        <authorList>
            <person name="Schnaars V."/>
            <person name="Wohlbrand L."/>
            <person name="Scheve S."/>
            <person name="Hinrichs C."/>
            <person name="Reinhardt R."/>
            <person name="Rabus R."/>
        </authorList>
    </citation>
    <scope>NUCLEOTIDE SEQUENCE</scope>
    <source>
        <strain evidence="7">5ac10</strain>
    </source>
</reference>
<evidence type="ECO:0000259" key="6">
    <source>
        <dbReference type="PROSITE" id="PS51918"/>
    </source>
</evidence>
<dbReference type="GO" id="GO:0051536">
    <property type="term" value="F:iron-sulfur cluster binding"/>
    <property type="evidence" value="ECO:0007669"/>
    <property type="project" value="UniProtKB-KW"/>
</dbReference>
<dbReference type="CDD" id="cd01335">
    <property type="entry name" value="Radical_SAM"/>
    <property type="match status" value="1"/>
</dbReference>
<dbReference type="InterPro" id="IPR007197">
    <property type="entry name" value="rSAM"/>
</dbReference>
<evidence type="ECO:0000256" key="4">
    <source>
        <dbReference type="ARBA" id="ARBA00023004"/>
    </source>
</evidence>
<dbReference type="InterPro" id="IPR013785">
    <property type="entry name" value="Aldolase_TIM"/>
</dbReference>
<keyword evidence="5" id="KW-0411">Iron-sulfur</keyword>
<evidence type="ECO:0000313" key="7">
    <source>
        <dbReference type="EMBL" id="QTA83019.1"/>
    </source>
</evidence>
<evidence type="ECO:0000313" key="8">
    <source>
        <dbReference type="Proteomes" id="UP000663720"/>
    </source>
</evidence>
<name>A0A975BD70_9BACT</name>
<dbReference type="SUPFAM" id="SSF102114">
    <property type="entry name" value="Radical SAM enzymes"/>
    <property type="match status" value="1"/>
</dbReference>
<accession>A0A975BD70</accession>
<dbReference type="RefSeq" id="WP_207688867.1">
    <property type="nucleotide sequence ID" value="NZ_CP061799.1"/>
</dbReference>
<dbReference type="Gene3D" id="3.20.20.70">
    <property type="entry name" value="Aldolase class I"/>
    <property type="match status" value="1"/>
</dbReference>
<dbReference type="SFLD" id="SFLDG01067">
    <property type="entry name" value="SPASM/twitch_domain_containing"/>
    <property type="match status" value="1"/>
</dbReference>
<dbReference type="InterPro" id="IPR058240">
    <property type="entry name" value="rSAM_sf"/>
</dbReference>
<keyword evidence="2" id="KW-0949">S-adenosyl-L-methionine</keyword>
<dbReference type="PANTHER" id="PTHR11228:SF7">
    <property type="entry name" value="PQQA PEPTIDE CYCLASE"/>
    <property type="match status" value="1"/>
</dbReference>
<evidence type="ECO:0000256" key="3">
    <source>
        <dbReference type="ARBA" id="ARBA00022723"/>
    </source>
</evidence>
<keyword evidence="3" id="KW-0479">Metal-binding</keyword>
<dbReference type="PANTHER" id="PTHR11228">
    <property type="entry name" value="RADICAL SAM DOMAIN PROTEIN"/>
    <property type="match status" value="1"/>
</dbReference>
<comment type="cofactor">
    <cofactor evidence="1">
        <name>[4Fe-4S] cluster</name>
        <dbReference type="ChEBI" id="CHEBI:49883"/>
    </cofactor>
</comment>
<evidence type="ECO:0000256" key="5">
    <source>
        <dbReference type="ARBA" id="ARBA00023014"/>
    </source>
</evidence>
<dbReference type="GO" id="GO:0003824">
    <property type="term" value="F:catalytic activity"/>
    <property type="evidence" value="ECO:0007669"/>
    <property type="project" value="InterPro"/>
</dbReference>
<dbReference type="PROSITE" id="PS51918">
    <property type="entry name" value="RADICAL_SAM"/>
    <property type="match status" value="1"/>
</dbReference>
<dbReference type="Pfam" id="PF04055">
    <property type="entry name" value="Radical_SAM"/>
    <property type="match status" value="1"/>
</dbReference>
<keyword evidence="8" id="KW-1185">Reference proteome</keyword>
<keyword evidence="4" id="KW-0408">Iron</keyword>
<evidence type="ECO:0000256" key="1">
    <source>
        <dbReference type="ARBA" id="ARBA00001966"/>
    </source>
</evidence>
<feature type="domain" description="Radical SAM core" evidence="6">
    <location>
        <begin position="35"/>
        <end position="251"/>
    </location>
</feature>
<dbReference type="AlphaFoldDB" id="A0A975BD70"/>
<dbReference type="EMBL" id="CP061799">
    <property type="protein sequence ID" value="QTA83019.1"/>
    <property type="molecule type" value="Genomic_DNA"/>
</dbReference>
<organism evidence="7 8">
    <name type="scientific">Desulfonema limicola</name>
    <dbReference type="NCBI Taxonomy" id="45656"/>
    <lineage>
        <taxon>Bacteria</taxon>
        <taxon>Pseudomonadati</taxon>
        <taxon>Thermodesulfobacteriota</taxon>
        <taxon>Desulfobacteria</taxon>
        <taxon>Desulfobacterales</taxon>
        <taxon>Desulfococcaceae</taxon>
        <taxon>Desulfonema</taxon>
    </lineage>
</organism>
<evidence type="ECO:0000256" key="2">
    <source>
        <dbReference type="ARBA" id="ARBA00022691"/>
    </source>
</evidence>
<proteinExistence type="predicted"/>
<dbReference type="KEGG" id="dli:dnl_54120"/>
<dbReference type="SFLD" id="SFLDS00029">
    <property type="entry name" value="Radical_SAM"/>
    <property type="match status" value="1"/>
</dbReference>